<keyword evidence="1" id="KW-1133">Transmembrane helix</keyword>
<dbReference type="PANTHER" id="PTHR30273">
    <property type="entry name" value="PERIPLASMIC SIGNAL SENSOR AND SIGMA FACTOR ACTIVATOR FECR-RELATED"/>
    <property type="match status" value="1"/>
</dbReference>
<dbReference type="InterPro" id="IPR006860">
    <property type="entry name" value="FecR"/>
</dbReference>
<name>C6XSF1_PEDHD</name>
<evidence type="ECO:0000313" key="5">
    <source>
        <dbReference type="Proteomes" id="UP000000852"/>
    </source>
</evidence>
<evidence type="ECO:0000259" key="2">
    <source>
        <dbReference type="Pfam" id="PF04773"/>
    </source>
</evidence>
<dbReference type="Gene3D" id="2.60.120.1440">
    <property type="match status" value="1"/>
</dbReference>
<dbReference type="STRING" id="485917.Phep_1280"/>
<dbReference type="PIRSF" id="PIRSF018266">
    <property type="entry name" value="FecR"/>
    <property type="match status" value="1"/>
</dbReference>
<feature type="transmembrane region" description="Helical" evidence="1">
    <location>
        <begin position="90"/>
        <end position="109"/>
    </location>
</feature>
<sequence>MKDRITYLFMQYYTNKSTRKELEDFFMVINAAKNDKELNDLIKRVYNEIKKNNPSLTYINEAGKLVLREPDWLYEPEVETLQTRAKKRSFHVWPAAACLFVIVFGAVMLQKFNTDVVEIAVVQKFTERAEHKFLLLSDSTQVWLNASSTINYPEQFNGKKREVYLNGEAYFDVKHADKIPFVIHTGEVTTVVLGTAFNIKAYDGQQHITVSVKRGKVQVLKQDKVVSTLIKGQEIKINKKDLQQSADKVIENNNAGSWQYGYLTYEDENFGDIISDMERVYNTEIILMKGQLEKLSVTTSFNRDIGAKKALEILCELTDSKLEIKNNQYLIK</sequence>
<dbReference type="Pfam" id="PF04773">
    <property type="entry name" value="FecR"/>
    <property type="match status" value="1"/>
</dbReference>
<protein>
    <submittedName>
        <fullName evidence="4">FecR protein</fullName>
    </submittedName>
</protein>
<evidence type="ECO:0000313" key="4">
    <source>
        <dbReference type="EMBL" id="ACU03496.1"/>
    </source>
</evidence>
<dbReference type="eggNOG" id="COG3712">
    <property type="taxonomic scope" value="Bacteria"/>
</dbReference>
<evidence type="ECO:0000256" key="1">
    <source>
        <dbReference type="SAM" id="Phobius"/>
    </source>
</evidence>
<feature type="domain" description="Protein FecR C-terminal" evidence="3">
    <location>
        <begin position="262"/>
        <end position="331"/>
    </location>
</feature>
<evidence type="ECO:0000259" key="3">
    <source>
        <dbReference type="Pfam" id="PF16344"/>
    </source>
</evidence>
<dbReference type="Pfam" id="PF16344">
    <property type="entry name" value="FecR_C"/>
    <property type="match status" value="1"/>
</dbReference>
<dbReference type="InterPro" id="IPR032508">
    <property type="entry name" value="FecR_C"/>
</dbReference>
<dbReference type="InterPro" id="IPR012373">
    <property type="entry name" value="Ferrdict_sens_TM"/>
</dbReference>
<dbReference type="PANTHER" id="PTHR30273:SF2">
    <property type="entry name" value="PROTEIN FECR"/>
    <property type="match status" value="1"/>
</dbReference>
<dbReference type="Proteomes" id="UP000000852">
    <property type="component" value="Chromosome"/>
</dbReference>
<dbReference type="Gene3D" id="3.55.50.30">
    <property type="match status" value="1"/>
</dbReference>
<accession>C6XSF1</accession>
<dbReference type="AlphaFoldDB" id="C6XSF1"/>
<keyword evidence="1" id="KW-0472">Membrane</keyword>
<dbReference type="EMBL" id="CP001681">
    <property type="protein sequence ID" value="ACU03496.1"/>
    <property type="molecule type" value="Genomic_DNA"/>
</dbReference>
<organism evidence="4 5">
    <name type="scientific">Pedobacter heparinus (strain ATCC 13125 / DSM 2366 / CIP 104194 / JCM 7457 / NBRC 12017 / NCIMB 9290 / NRRL B-14731 / HIM 762-3)</name>
    <dbReference type="NCBI Taxonomy" id="485917"/>
    <lineage>
        <taxon>Bacteria</taxon>
        <taxon>Pseudomonadati</taxon>
        <taxon>Bacteroidota</taxon>
        <taxon>Sphingobacteriia</taxon>
        <taxon>Sphingobacteriales</taxon>
        <taxon>Sphingobacteriaceae</taxon>
        <taxon>Pedobacter</taxon>
    </lineage>
</organism>
<keyword evidence="5" id="KW-1185">Reference proteome</keyword>
<dbReference type="HOGENOM" id="CLU_050192_2_1_10"/>
<proteinExistence type="predicted"/>
<reference evidence="4 5" key="1">
    <citation type="journal article" date="2009" name="Stand. Genomic Sci.">
        <title>Complete genome sequence of Pedobacter heparinus type strain (HIM 762-3).</title>
        <authorList>
            <person name="Han C."/>
            <person name="Spring S."/>
            <person name="Lapidus A."/>
            <person name="Del Rio T.G."/>
            <person name="Tice H."/>
            <person name="Copeland A."/>
            <person name="Cheng J.F."/>
            <person name="Lucas S."/>
            <person name="Chen F."/>
            <person name="Nolan M."/>
            <person name="Bruce D."/>
            <person name="Goodwin L."/>
            <person name="Pitluck S."/>
            <person name="Ivanova N."/>
            <person name="Mavromatis K."/>
            <person name="Mikhailova N."/>
            <person name="Pati A."/>
            <person name="Chen A."/>
            <person name="Palaniappan K."/>
            <person name="Land M."/>
            <person name="Hauser L."/>
            <person name="Chang Y.J."/>
            <person name="Jeffries C.C."/>
            <person name="Saunders E."/>
            <person name="Chertkov O."/>
            <person name="Brettin T."/>
            <person name="Goker M."/>
            <person name="Rohde M."/>
            <person name="Bristow J."/>
            <person name="Eisen J.A."/>
            <person name="Markowitz V."/>
            <person name="Hugenholtz P."/>
            <person name="Kyrpides N.C."/>
            <person name="Klenk H.P."/>
            <person name="Detter J.C."/>
        </authorList>
    </citation>
    <scope>NUCLEOTIDE SEQUENCE [LARGE SCALE GENOMIC DNA]</scope>
    <source>
        <strain evidence="5">ATCC 13125 / DSM 2366 / CIP 104194 / JCM 7457 / NBRC 12017 / NCIMB 9290 / NRRL B-14731 / HIM 762-3</strain>
    </source>
</reference>
<feature type="domain" description="FecR protein" evidence="2">
    <location>
        <begin position="126"/>
        <end position="218"/>
    </location>
</feature>
<dbReference type="KEGG" id="phe:Phep_1280"/>
<keyword evidence="1" id="KW-0812">Transmembrane</keyword>
<gene>
    <name evidence="4" type="ordered locus">Phep_1280</name>
</gene>
<dbReference type="GO" id="GO:0016989">
    <property type="term" value="F:sigma factor antagonist activity"/>
    <property type="evidence" value="ECO:0007669"/>
    <property type="project" value="TreeGrafter"/>
</dbReference>